<dbReference type="PANTHER" id="PTHR33376">
    <property type="match status" value="1"/>
</dbReference>
<dbReference type="PANTHER" id="PTHR33376:SF2">
    <property type="entry name" value="DICARBOXYLATE-BINDING PERIPLASMIC PROTEIN"/>
    <property type="match status" value="1"/>
</dbReference>
<protein>
    <submittedName>
        <fullName evidence="3">TRAP dicarboxylate transporter subunit DctP</fullName>
    </submittedName>
</protein>
<proteinExistence type="predicted"/>
<gene>
    <name evidence="3" type="ORF">NCTC4191_00282</name>
</gene>
<dbReference type="InterPro" id="IPR004682">
    <property type="entry name" value="TRAP_DctP"/>
</dbReference>
<reference evidence="3 4" key="1">
    <citation type="submission" date="2018-06" db="EMBL/GenBank/DDBJ databases">
        <authorList>
            <consortium name="Pathogen Informatics"/>
            <person name="Doyle S."/>
        </authorList>
    </citation>
    <scope>NUCLEOTIDE SEQUENCE [LARGE SCALE GENOMIC DNA]</scope>
    <source>
        <strain evidence="3 4">NCTC4191</strain>
    </source>
</reference>
<feature type="signal peptide" evidence="2">
    <location>
        <begin position="1"/>
        <end position="28"/>
    </location>
</feature>
<dbReference type="GO" id="GO:0030246">
    <property type="term" value="F:carbohydrate binding"/>
    <property type="evidence" value="ECO:0007669"/>
    <property type="project" value="TreeGrafter"/>
</dbReference>
<dbReference type="CDD" id="cd13671">
    <property type="entry name" value="PBP2_TRAP_SBP_like_3"/>
    <property type="match status" value="1"/>
</dbReference>
<dbReference type="InterPro" id="IPR018389">
    <property type="entry name" value="DctP_fam"/>
</dbReference>
<feature type="chain" id="PRO_5016714702" evidence="2">
    <location>
        <begin position="29"/>
        <end position="330"/>
    </location>
</feature>
<organism evidence="3 4">
    <name type="scientific">Actinobacillus lignieresii</name>
    <dbReference type="NCBI Taxonomy" id="720"/>
    <lineage>
        <taxon>Bacteria</taxon>
        <taxon>Pseudomonadati</taxon>
        <taxon>Pseudomonadota</taxon>
        <taxon>Gammaproteobacteria</taxon>
        <taxon>Pasteurellales</taxon>
        <taxon>Pasteurellaceae</taxon>
        <taxon>Actinobacillus</taxon>
    </lineage>
</organism>
<dbReference type="Proteomes" id="UP000254253">
    <property type="component" value="Unassembled WGS sequence"/>
</dbReference>
<accession>A0A380TQQ6</accession>
<sequence>MKTFKSFTKSATFLAVLSATFLANQAYAATELKVAFNQSKQHPQYQALEDLSNKFESATQGRYKLTIYPNELLGDQRASLELVQNGAIQLAVVANPLVENYDKTFSVLALPYLYKSTAHQKKVYSSDILDPLFSSTSKFGFNVLAAYTAGARSIYTKDKSVTTKEELKGKKIRVLQSDTMLKTLACMGGTGMPMSQGEVYTAIQQGVLDGAENNEITYADLKHYEVAPFFSRTQHLRVADLLVISDMALSTMSSEDQATLRKLAKESITTEFDLWDKQILESEKLAKDKGATFIEVDTTIFRNACQDVQKDLIKSPEQKELFDKITNISE</sequence>
<evidence type="ECO:0000313" key="4">
    <source>
        <dbReference type="Proteomes" id="UP000254253"/>
    </source>
</evidence>
<evidence type="ECO:0000256" key="2">
    <source>
        <dbReference type="SAM" id="SignalP"/>
    </source>
</evidence>
<dbReference type="RefSeq" id="WP_115586617.1">
    <property type="nucleotide sequence ID" value="NZ_LR134169.1"/>
</dbReference>
<dbReference type="NCBIfam" id="TIGR00787">
    <property type="entry name" value="dctP"/>
    <property type="match status" value="1"/>
</dbReference>
<dbReference type="GO" id="GO:0030288">
    <property type="term" value="C:outer membrane-bounded periplasmic space"/>
    <property type="evidence" value="ECO:0007669"/>
    <property type="project" value="InterPro"/>
</dbReference>
<dbReference type="Gene3D" id="3.40.190.170">
    <property type="entry name" value="Bacterial extracellular solute-binding protein, family 7"/>
    <property type="match status" value="1"/>
</dbReference>
<evidence type="ECO:0000256" key="1">
    <source>
        <dbReference type="ARBA" id="ARBA00022729"/>
    </source>
</evidence>
<dbReference type="AlphaFoldDB" id="A0A380TQQ6"/>
<dbReference type="NCBIfam" id="NF037995">
    <property type="entry name" value="TRAP_S1"/>
    <property type="match status" value="1"/>
</dbReference>
<name>A0A380TQQ6_ACTLI</name>
<keyword evidence="4" id="KW-1185">Reference proteome</keyword>
<dbReference type="GO" id="GO:0055085">
    <property type="term" value="P:transmembrane transport"/>
    <property type="evidence" value="ECO:0007669"/>
    <property type="project" value="InterPro"/>
</dbReference>
<dbReference type="Pfam" id="PF03480">
    <property type="entry name" value="DctP"/>
    <property type="match status" value="1"/>
</dbReference>
<dbReference type="InterPro" id="IPR038404">
    <property type="entry name" value="TRAP_DctP_sf"/>
</dbReference>
<evidence type="ECO:0000313" key="3">
    <source>
        <dbReference type="EMBL" id="SUT90430.1"/>
    </source>
</evidence>
<dbReference type="EMBL" id="UFRN01000002">
    <property type="protein sequence ID" value="SUT90430.1"/>
    <property type="molecule type" value="Genomic_DNA"/>
</dbReference>
<keyword evidence="1 2" id="KW-0732">Signal</keyword>